<dbReference type="AlphaFoldDB" id="A0A2P5C1W1"/>
<dbReference type="EMBL" id="JXTC01000424">
    <property type="protein sequence ID" value="PON55060.1"/>
    <property type="molecule type" value="Genomic_DNA"/>
</dbReference>
<dbReference type="InParanoid" id="A0A2P5C1W1"/>
<evidence type="ECO:0000313" key="3">
    <source>
        <dbReference type="Proteomes" id="UP000237000"/>
    </source>
</evidence>
<keyword evidence="3" id="KW-1185">Reference proteome</keyword>
<sequence length="109" mass="12902">MILLYEQNMTRMPLSFHQSVPHRVHHPPPMMLQRHYLWRSMVSILIRSTFTMFLSSILLILTVSWRDPGKAIGKDMRRVRSKYLFHLAKSDALNNLVHLFKVTIMANNE</sequence>
<feature type="transmembrane region" description="Helical" evidence="1">
    <location>
        <begin position="36"/>
        <end position="61"/>
    </location>
</feature>
<protein>
    <recommendedName>
        <fullName evidence="4">Transmembrane protein</fullName>
    </recommendedName>
</protein>
<proteinExistence type="predicted"/>
<evidence type="ECO:0000313" key="2">
    <source>
        <dbReference type="EMBL" id="PON55060.1"/>
    </source>
</evidence>
<gene>
    <name evidence="2" type="ORF">TorRG33x02_300690</name>
</gene>
<keyword evidence="1" id="KW-0472">Membrane</keyword>
<accession>A0A2P5C1W1</accession>
<evidence type="ECO:0000256" key="1">
    <source>
        <dbReference type="SAM" id="Phobius"/>
    </source>
</evidence>
<keyword evidence="1" id="KW-1133">Transmembrane helix</keyword>
<evidence type="ECO:0008006" key="4">
    <source>
        <dbReference type="Google" id="ProtNLM"/>
    </source>
</evidence>
<dbReference type="Proteomes" id="UP000237000">
    <property type="component" value="Unassembled WGS sequence"/>
</dbReference>
<comment type="caution">
    <text evidence="2">The sequence shown here is derived from an EMBL/GenBank/DDBJ whole genome shotgun (WGS) entry which is preliminary data.</text>
</comment>
<keyword evidence="1" id="KW-0812">Transmembrane</keyword>
<organism evidence="2 3">
    <name type="scientific">Trema orientale</name>
    <name type="common">Charcoal tree</name>
    <name type="synonym">Celtis orientalis</name>
    <dbReference type="NCBI Taxonomy" id="63057"/>
    <lineage>
        <taxon>Eukaryota</taxon>
        <taxon>Viridiplantae</taxon>
        <taxon>Streptophyta</taxon>
        <taxon>Embryophyta</taxon>
        <taxon>Tracheophyta</taxon>
        <taxon>Spermatophyta</taxon>
        <taxon>Magnoliopsida</taxon>
        <taxon>eudicotyledons</taxon>
        <taxon>Gunneridae</taxon>
        <taxon>Pentapetalae</taxon>
        <taxon>rosids</taxon>
        <taxon>fabids</taxon>
        <taxon>Rosales</taxon>
        <taxon>Cannabaceae</taxon>
        <taxon>Trema</taxon>
    </lineage>
</organism>
<dbReference type="OrthoDB" id="10311110at2759"/>
<name>A0A2P5C1W1_TREOI</name>
<reference evidence="3" key="1">
    <citation type="submission" date="2016-06" db="EMBL/GenBank/DDBJ databases">
        <title>Parallel loss of symbiosis genes in relatives of nitrogen-fixing non-legume Parasponia.</title>
        <authorList>
            <person name="Van Velzen R."/>
            <person name="Holmer R."/>
            <person name="Bu F."/>
            <person name="Rutten L."/>
            <person name="Van Zeijl A."/>
            <person name="Liu W."/>
            <person name="Santuari L."/>
            <person name="Cao Q."/>
            <person name="Sharma T."/>
            <person name="Shen D."/>
            <person name="Roswanjaya Y."/>
            <person name="Wardhani T."/>
            <person name="Kalhor M.S."/>
            <person name="Jansen J."/>
            <person name="Van den Hoogen J."/>
            <person name="Gungor B."/>
            <person name="Hartog M."/>
            <person name="Hontelez J."/>
            <person name="Verver J."/>
            <person name="Yang W.-C."/>
            <person name="Schijlen E."/>
            <person name="Repin R."/>
            <person name="Schilthuizen M."/>
            <person name="Schranz E."/>
            <person name="Heidstra R."/>
            <person name="Miyata K."/>
            <person name="Fedorova E."/>
            <person name="Kohlen W."/>
            <person name="Bisseling T."/>
            <person name="Smit S."/>
            <person name="Geurts R."/>
        </authorList>
    </citation>
    <scope>NUCLEOTIDE SEQUENCE [LARGE SCALE GENOMIC DNA]</scope>
    <source>
        <strain evidence="3">cv. RG33-2</strain>
    </source>
</reference>